<protein>
    <recommendedName>
        <fullName evidence="14">Dual specificity tyrosine-phosphorylation-regulated kinase mbk-1</fullName>
        <ecNumber evidence="3">2.7.12.1</ecNumber>
    </recommendedName>
    <alternativeName>
        <fullName evidence="15">Dual specificity Yak1-related kinase mbk-1</fullName>
    </alternativeName>
    <alternativeName>
        <fullName evidence="16">Minibrain Kinase 1</fullName>
    </alternativeName>
</protein>
<dbReference type="GO" id="GO:0005524">
    <property type="term" value="F:ATP binding"/>
    <property type="evidence" value="ECO:0007669"/>
    <property type="project" value="UniProtKB-UniRule"/>
</dbReference>
<feature type="compositionally biased region" description="Gly residues" evidence="18">
    <location>
        <begin position="198"/>
        <end position="210"/>
    </location>
</feature>
<feature type="domain" description="Protein kinase" evidence="19">
    <location>
        <begin position="291"/>
        <end position="609"/>
    </location>
</feature>
<comment type="catalytic activity">
    <reaction evidence="12">
        <text>L-tyrosyl-[protein] + ATP = O-phospho-L-tyrosyl-[protein] + ADP + H(+)</text>
        <dbReference type="Rhea" id="RHEA:10596"/>
        <dbReference type="Rhea" id="RHEA-COMP:10136"/>
        <dbReference type="Rhea" id="RHEA-COMP:20101"/>
        <dbReference type="ChEBI" id="CHEBI:15378"/>
        <dbReference type="ChEBI" id="CHEBI:30616"/>
        <dbReference type="ChEBI" id="CHEBI:46858"/>
        <dbReference type="ChEBI" id="CHEBI:61978"/>
        <dbReference type="ChEBI" id="CHEBI:456216"/>
        <dbReference type="EC" id="2.7.12.1"/>
    </reaction>
</comment>
<evidence type="ECO:0000256" key="2">
    <source>
        <dbReference type="ARBA" id="ARBA00008867"/>
    </source>
</evidence>
<feature type="compositionally biased region" description="Gly residues" evidence="18">
    <location>
        <begin position="225"/>
        <end position="234"/>
    </location>
</feature>
<dbReference type="GO" id="GO:0004712">
    <property type="term" value="F:protein serine/threonine/tyrosine kinase activity"/>
    <property type="evidence" value="ECO:0007669"/>
    <property type="project" value="UniProtKB-EC"/>
</dbReference>
<dbReference type="EMBL" id="BTSX01000006">
    <property type="protein sequence ID" value="GMT07541.1"/>
    <property type="molecule type" value="Genomic_DNA"/>
</dbReference>
<feature type="region of interest" description="Disordered" evidence="18">
    <location>
        <begin position="658"/>
        <end position="700"/>
    </location>
</feature>
<dbReference type="PROSITE" id="PS00108">
    <property type="entry name" value="PROTEIN_KINASE_ST"/>
    <property type="match status" value="1"/>
</dbReference>
<feature type="region of interest" description="Disordered" evidence="18">
    <location>
        <begin position="198"/>
        <end position="243"/>
    </location>
</feature>
<evidence type="ECO:0000256" key="10">
    <source>
        <dbReference type="ARBA" id="ARBA00049003"/>
    </source>
</evidence>
<evidence type="ECO:0000256" key="14">
    <source>
        <dbReference type="ARBA" id="ARBA00070594"/>
    </source>
</evidence>
<dbReference type="GO" id="GO:0005634">
    <property type="term" value="C:nucleus"/>
    <property type="evidence" value="ECO:0007669"/>
    <property type="project" value="UniProtKB-SubCell"/>
</dbReference>
<name>A0AAV5UKD8_9BILA</name>
<keyword evidence="8 17" id="KW-0067">ATP-binding</keyword>
<feature type="non-terminal residue" evidence="20">
    <location>
        <position position="1"/>
    </location>
</feature>
<dbReference type="GO" id="GO:0004674">
    <property type="term" value="F:protein serine/threonine kinase activity"/>
    <property type="evidence" value="ECO:0007669"/>
    <property type="project" value="UniProtKB-KW"/>
</dbReference>
<evidence type="ECO:0000256" key="16">
    <source>
        <dbReference type="ARBA" id="ARBA00081336"/>
    </source>
</evidence>
<comment type="similarity">
    <text evidence="2">Belongs to the protein kinase superfamily. CMGC Ser/Thr protein kinase family. MNB/DYRK subfamily.</text>
</comment>
<feature type="region of interest" description="Disordered" evidence="18">
    <location>
        <begin position="611"/>
        <end position="637"/>
    </location>
</feature>
<comment type="catalytic activity">
    <reaction evidence="10">
        <text>L-seryl-[protein] + ATP = O-phospho-L-seryl-[protein] + ADP + H(+)</text>
        <dbReference type="Rhea" id="RHEA:17989"/>
        <dbReference type="Rhea" id="RHEA-COMP:9863"/>
        <dbReference type="Rhea" id="RHEA-COMP:11604"/>
        <dbReference type="ChEBI" id="CHEBI:15378"/>
        <dbReference type="ChEBI" id="CHEBI:29999"/>
        <dbReference type="ChEBI" id="CHEBI:30616"/>
        <dbReference type="ChEBI" id="CHEBI:83421"/>
        <dbReference type="ChEBI" id="CHEBI:456216"/>
        <dbReference type="EC" id="2.7.12.1"/>
    </reaction>
</comment>
<evidence type="ECO:0000256" key="15">
    <source>
        <dbReference type="ARBA" id="ARBA00077071"/>
    </source>
</evidence>
<dbReference type="Proteomes" id="UP001432027">
    <property type="component" value="Unassembled WGS sequence"/>
</dbReference>
<keyword evidence="6 17" id="KW-0547">Nucleotide-binding</keyword>
<feature type="compositionally biased region" description="Polar residues" evidence="18">
    <location>
        <begin position="620"/>
        <end position="637"/>
    </location>
</feature>
<evidence type="ECO:0000256" key="5">
    <source>
        <dbReference type="ARBA" id="ARBA00022679"/>
    </source>
</evidence>
<evidence type="ECO:0000313" key="21">
    <source>
        <dbReference type="Proteomes" id="UP001432027"/>
    </source>
</evidence>
<dbReference type="PANTHER" id="PTHR24058">
    <property type="entry name" value="DUAL SPECIFICITY PROTEIN KINASE"/>
    <property type="match status" value="1"/>
</dbReference>
<proteinExistence type="inferred from homology"/>
<evidence type="ECO:0000313" key="20">
    <source>
        <dbReference type="EMBL" id="GMT07541.1"/>
    </source>
</evidence>
<evidence type="ECO:0000256" key="12">
    <source>
        <dbReference type="ARBA" id="ARBA00051680"/>
    </source>
</evidence>
<dbReference type="InterPro" id="IPR000719">
    <property type="entry name" value="Prot_kinase_dom"/>
</dbReference>
<evidence type="ECO:0000256" key="13">
    <source>
        <dbReference type="ARBA" id="ARBA00054345"/>
    </source>
</evidence>
<dbReference type="FunFam" id="3.30.200.20:FF:000087">
    <property type="entry name" value="Dual specificity tyrosine-phosphorylation-regulated kinase 1A"/>
    <property type="match status" value="1"/>
</dbReference>
<keyword evidence="5" id="KW-0808">Transferase</keyword>
<dbReference type="PROSITE" id="PS50011">
    <property type="entry name" value="PROTEIN_KINASE_DOM"/>
    <property type="match status" value="1"/>
</dbReference>
<comment type="catalytic activity">
    <reaction evidence="11">
        <text>L-threonyl-[protein] + ATP = O-phospho-L-threonyl-[protein] + ADP + H(+)</text>
        <dbReference type="Rhea" id="RHEA:46608"/>
        <dbReference type="Rhea" id="RHEA-COMP:11060"/>
        <dbReference type="Rhea" id="RHEA-COMP:11605"/>
        <dbReference type="ChEBI" id="CHEBI:15378"/>
        <dbReference type="ChEBI" id="CHEBI:30013"/>
        <dbReference type="ChEBI" id="CHEBI:30616"/>
        <dbReference type="ChEBI" id="CHEBI:61977"/>
        <dbReference type="ChEBI" id="CHEBI:456216"/>
        <dbReference type="EC" id="2.7.12.1"/>
    </reaction>
</comment>
<dbReference type="PROSITE" id="PS00107">
    <property type="entry name" value="PROTEIN_KINASE_ATP"/>
    <property type="match status" value="1"/>
</dbReference>
<evidence type="ECO:0000256" key="4">
    <source>
        <dbReference type="ARBA" id="ARBA00022527"/>
    </source>
</evidence>
<dbReference type="Gene3D" id="1.10.510.10">
    <property type="entry name" value="Transferase(Phosphotransferase) domain 1"/>
    <property type="match status" value="1"/>
</dbReference>
<keyword evidence="9" id="KW-0539">Nucleus</keyword>
<evidence type="ECO:0000259" key="19">
    <source>
        <dbReference type="PROSITE" id="PS50011"/>
    </source>
</evidence>
<evidence type="ECO:0000256" key="7">
    <source>
        <dbReference type="ARBA" id="ARBA00022777"/>
    </source>
</evidence>
<evidence type="ECO:0000256" key="18">
    <source>
        <dbReference type="SAM" id="MobiDB-lite"/>
    </source>
</evidence>
<dbReference type="SUPFAM" id="SSF56112">
    <property type="entry name" value="Protein kinase-like (PK-like)"/>
    <property type="match status" value="1"/>
</dbReference>
<dbReference type="Pfam" id="PF00069">
    <property type="entry name" value="Pkinase"/>
    <property type="match status" value="1"/>
</dbReference>
<keyword evidence="21" id="KW-1185">Reference proteome</keyword>
<evidence type="ECO:0000256" key="1">
    <source>
        <dbReference type="ARBA" id="ARBA00004123"/>
    </source>
</evidence>
<reference evidence="20" key="1">
    <citation type="submission" date="2023-10" db="EMBL/GenBank/DDBJ databases">
        <title>Genome assembly of Pristionchus species.</title>
        <authorList>
            <person name="Yoshida K."/>
            <person name="Sommer R.J."/>
        </authorList>
    </citation>
    <scope>NUCLEOTIDE SEQUENCE</scope>
    <source>
        <strain evidence="20">RS0144</strain>
    </source>
</reference>
<evidence type="ECO:0000256" key="11">
    <source>
        <dbReference type="ARBA" id="ARBA00049308"/>
    </source>
</evidence>
<keyword evidence="7" id="KW-0418">Kinase</keyword>
<evidence type="ECO:0000256" key="9">
    <source>
        <dbReference type="ARBA" id="ARBA00023242"/>
    </source>
</evidence>
<dbReference type="FunFam" id="1.10.510.10:FF:000117">
    <property type="entry name" value="dual specificity tyrosine-phosphorylation-regulated kinase 1A isoform X1"/>
    <property type="match status" value="1"/>
</dbReference>
<dbReference type="AlphaFoldDB" id="A0AAV5UKD8"/>
<dbReference type="InterPro" id="IPR017441">
    <property type="entry name" value="Protein_kinase_ATP_BS"/>
</dbReference>
<dbReference type="InterPro" id="IPR044131">
    <property type="entry name" value="PKc_DYR1A/1B"/>
</dbReference>
<dbReference type="InterPro" id="IPR011009">
    <property type="entry name" value="Kinase-like_dom_sf"/>
</dbReference>
<feature type="binding site" evidence="17">
    <location>
        <position position="320"/>
    </location>
    <ligand>
        <name>ATP</name>
        <dbReference type="ChEBI" id="CHEBI:30616"/>
    </ligand>
</feature>
<evidence type="ECO:0000256" key="8">
    <source>
        <dbReference type="ARBA" id="ARBA00022840"/>
    </source>
</evidence>
<feature type="compositionally biased region" description="Low complexity" evidence="18">
    <location>
        <begin position="756"/>
        <end position="768"/>
    </location>
</feature>
<dbReference type="Gene3D" id="3.30.200.20">
    <property type="entry name" value="Phosphorylase Kinase, domain 1"/>
    <property type="match status" value="1"/>
</dbReference>
<sequence>QQQLQPPPVQQQQLLQPGLVVGQPPTAIVQPLLQQLQPSPLQPMTMMQQHMQPPPLSMPPPLPPQSMIDDSLIQRMQIDEPPKMKVREKFKDHIKEGPVIVGGRRYDFVLEMTPAQLTSLANITDRTGGPNSSQFTHQFSNHGSHNHNLLRPSQIAAEKNYRSPSDAPLRKLTVDLIKTYKNINESFYMRKGRREGAGLNGGGAEGGGGPSTSMPTANVAPVMGQSGGGGGGSGSNTNTDASKYESYPPLPANAPISDERCTSRAGIFNNGYDNIGFDYIIKAGEYLGNRYVVVSPIGKGSFGQVIKAYDTVAKEHVAVKIIKNKKTFYDQAQIEIKLLQMMNEMDVEGKYNVVQLKTHFIHRNHLCLVFELLSYNLYDLLRNTQFHGVSLNLTRKFGQQLTKTLLFLSSPQLSIIHCDLKPENVLLCSSKRSTIKIIDFGSSCQIGHRIYQYIQSRFYRSPEILLGIAYDTKIDMWSLGCILVEMHTGEPLFAGGSEYDQMMKIVEVLGIPPAELLDKAPKAKKYFEKRDDGSYTVFRNKDVSYRPPGARSLAEILGITTGGPRGRRMNEPGHTVEDYSKFKDLIKRMLRYDPKQRIPPHYAIRHPFLRKSKEEEHQRSSAQFASNTNLASSPSLLMNDGNVSSTFDHWATKEAIEAVPSGSRHQPYSSNASTSNSQPYDPNLPPYAHKQRGKSIDEGDWRTRQPAVLDNTYNLPQHTGAVQGYQHVPSDDPWTMRTQHPPSDNSGFGQRSAHDSNNSGSMNSYNMGQQPFAAPHQPKMVLHPRL</sequence>
<accession>A0AAV5UKD8</accession>
<organism evidence="20 21">
    <name type="scientific">Pristionchus entomophagus</name>
    <dbReference type="NCBI Taxonomy" id="358040"/>
    <lineage>
        <taxon>Eukaryota</taxon>
        <taxon>Metazoa</taxon>
        <taxon>Ecdysozoa</taxon>
        <taxon>Nematoda</taxon>
        <taxon>Chromadorea</taxon>
        <taxon>Rhabditida</taxon>
        <taxon>Rhabditina</taxon>
        <taxon>Diplogasteromorpha</taxon>
        <taxon>Diplogasteroidea</taxon>
        <taxon>Neodiplogasteridae</taxon>
        <taxon>Pristionchus</taxon>
    </lineage>
</organism>
<evidence type="ECO:0000256" key="6">
    <source>
        <dbReference type="ARBA" id="ARBA00022741"/>
    </source>
</evidence>
<comment type="caution">
    <text evidence="20">The sequence shown here is derived from an EMBL/GenBank/DDBJ whole genome shotgun (WGS) entry which is preliminary data.</text>
</comment>
<dbReference type="InterPro" id="IPR050494">
    <property type="entry name" value="Ser_Thr_dual-spec_kinase"/>
</dbReference>
<dbReference type="PANTHER" id="PTHR24058:SF28">
    <property type="entry name" value="SERINE_THREONINE-PROTEIN KINASE MINIBRAIN"/>
    <property type="match status" value="1"/>
</dbReference>
<dbReference type="EC" id="2.7.12.1" evidence="3"/>
<evidence type="ECO:0000256" key="3">
    <source>
        <dbReference type="ARBA" id="ARBA00013203"/>
    </source>
</evidence>
<dbReference type="InterPro" id="IPR008271">
    <property type="entry name" value="Ser/Thr_kinase_AS"/>
</dbReference>
<comment type="function">
    <text evidence="13">Possible role in the function of olfactory neurons.</text>
</comment>
<evidence type="ECO:0000256" key="17">
    <source>
        <dbReference type="PROSITE-ProRule" id="PRU10141"/>
    </source>
</evidence>
<dbReference type="SMART" id="SM00220">
    <property type="entry name" value="S_TKc"/>
    <property type="match status" value="1"/>
</dbReference>
<gene>
    <name evidence="20" type="ORF">PENTCL1PPCAC_29715</name>
</gene>
<feature type="region of interest" description="Disordered" evidence="18">
    <location>
        <begin position="723"/>
        <end position="786"/>
    </location>
</feature>
<feature type="compositionally biased region" description="Polar residues" evidence="18">
    <location>
        <begin position="663"/>
        <end position="680"/>
    </location>
</feature>
<feature type="compositionally biased region" description="Polar residues" evidence="18">
    <location>
        <begin position="736"/>
        <end position="749"/>
    </location>
</feature>
<dbReference type="CDD" id="cd14226">
    <property type="entry name" value="PKc_DYRK1"/>
    <property type="match status" value="1"/>
</dbReference>
<keyword evidence="4" id="KW-0723">Serine/threonine-protein kinase</keyword>
<comment type="subcellular location">
    <subcellularLocation>
        <location evidence="1">Nucleus</location>
    </subcellularLocation>
</comment>